<dbReference type="OrthoDB" id="70224at2759"/>
<organism evidence="3 4">
    <name type="scientific">Capsaspora owczarzaki (strain ATCC 30864)</name>
    <dbReference type="NCBI Taxonomy" id="595528"/>
    <lineage>
        <taxon>Eukaryota</taxon>
        <taxon>Filasterea</taxon>
        <taxon>Capsaspora</taxon>
    </lineage>
</organism>
<protein>
    <submittedName>
        <fullName evidence="3">Phosphopantothenoylcysteine synthetase</fullName>
    </submittedName>
</protein>
<dbReference type="SUPFAM" id="SSF102645">
    <property type="entry name" value="CoaB-like"/>
    <property type="match status" value="1"/>
</dbReference>
<comment type="similarity">
    <text evidence="1">Belongs to the PPC synthetase family.</text>
</comment>
<dbReference type="GO" id="GO:0003824">
    <property type="term" value="F:catalytic activity"/>
    <property type="evidence" value="ECO:0007669"/>
    <property type="project" value="UniProtKB-ARBA"/>
</dbReference>
<evidence type="ECO:0000313" key="3">
    <source>
        <dbReference type="EMBL" id="KJE95538.1"/>
    </source>
</evidence>
<dbReference type="PhylomeDB" id="A0A0D2WUE5"/>
<dbReference type="InterPro" id="IPR035929">
    <property type="entry name" value="CoaB-like_sf"/>
</dbReference>
<name>A0A0D2WUE5_CAPO3</name>
<dbReference type="RefSeq" id="XP_004345577.1">
    <property type="nucleotide sequence ID" value="XM_004345527.1"/>
</dbReference>
<dbReference type="InParanoid" id="A0A0D2WUE5"/>
<keyword evidence="4" id="KW-1185">Reference proteome</keyword>
<dbReference type="PANTHER" id="PTHR12290">
    <property type="entry name" value="CORNICHON-RELATED"/>
    <property type="match status" value="1"/>
</dbReference>
<dbReference type="STRING" id="595528.A0A0D2WUE5"/>
<feature type="domain" description="DNA/pantothenate metabolism flavoprotein C-terminal" evidence="2">
    <location>
        <begin position="163"/>
        <end position="254"/>
    </location>
</feature>
<dbReference type="Gene3D" id="3.40.50.10300">
    <property type="entry name" value="CoaB-like"/>
    <property type="match status" value="1"/>
</dbReference>
<proteinExistence type="inferred from homology"/>
<dbReference type="AlphaFoldDB" id="A0A0D2WUE5"/>
<dbReference type="FunCoup" id="A0A0D2WUE5">
    <property type="interactions" value="488"/>
</dbReference>
<dbReference type="EMBL" id="KE346369">
    <property type="protein sequence ID" value="KJE95538.1"/>
    <property type="molecule type" value="Genomic_DNA"/>
</dbReference>
<reference evidence="4" key="1">
    <citation type="submission" date="2011-02" db="EMBL/GenBank/DDBJ databases">
        <title>The Genome Sequence of Capsaspora owczarzaki ATCC 30864.</title>
        <authorList>
            <person name="Russ C."/>
            <person name="Cuomo C."/>
            <person name="Burger G."/>
            <person name="Gray M.W."/>
            <person name="Holland P.W.H."/>
            <person name="King N."/>
            <person name="Lang F.B.F."/>
            <person name="Roger A.J."/>
            <person name="Ruiz-Trillo I."/>
            <person name="Young S.K."/>
            <person name="Zeng Q."/>
            <person name="Gargeya S."/>
            <person name="Alvarado L."/>
            <person name="Berlin A."/>
            <person name="Chapman S.B."/>
            <person name="Chen Z."/>
            <person name="Freedman E."/>
            <person name="Gellesch M."/>
            <person name="Goldberg J."/>
            <person name="Griggs A."/>
            <person name="Gujja S."/>
            <person name="Heilman E."/>
            <person name="Heiman D."/>
            <person name="Howarth C."/>
            <person name="Mehta T."/>
            <person name="Neiman D."/>
            <person name="Pearson M."/>
            <person name="Roberts A."/>
            <person name="Saif S."/>
            <person name="Shea T."/>
            <person name="Shenoy N."/>
            <person name="Sisk P."/>
            <person name="Stolte C."/>
            <person name="Sykes S."/>
            <person name="White J."/>
            <person name="Yandava C."/>
            <person name="Haas B."/>
            <person name="Nusbaum C."/>
            <person name="Birren B."/>
        </authorList>
    </citation>
    <scope>NUCLEOTIDE SEQUENCE</scope>
    <source>
        <strain evidence="4">ATCC 30864</strain>
    </source>
</reference>
<accession>A0A0D2WUE5</accession>
<evidence type="ECO:0000259" key="2">
    <source>
        <dbReference type="Pfam" id="PF04127"/>
    </source>
</evidence>
<evidence type="ECO:0000256" key="1">
    <source>
        <dbReference type="ARBA" id="ARBA00005703"/>
    </source>
</evidence>
<gene>
    <name evidence="3" type="ORF">CAOG_005987</name>
</gene>
<dbReference type="eggNOG" id="KOG2728">
    <property type="taxonomic scope" value="Eukaryota"/>
</dbReference>
<sequence length="299" mass="33085">MSSQPLQAPSSTTSLPPSDLHPISWEEYFATTPAPESLDAQAARMAAFVAQHRNPSNAASSRRIFIEKGYAVIFLHRVHTLEPYARHFTPRTLLEVVQPNADGSLAVRGHQEHLIRECVTKYHRVVKEQLLLQVPFTTVTDYLFLLREAAKILGPLGPEALLYLAAAVSDFFIPAAQMAQHKIQSGTGALTLTLQQVPKLLKPLVKEWVPQAFVVSFKLETDPDIVADKARAALRNYGHSLVISNLLNTRKYAVTLVTADTAQEIRLSEAEIGANVEIEDAIVAEVKVRHEAFILRGTK</sequence>
<dbReference type="GO" id="GO:0015937">
    <property type="term" value="P:coenzyme A biosynthetic process"/>
    <property type="evidence" value="ECO:0007669"/>
    <property type="project" value="UniProtKB-ARBA"/>
</dbReference>
<dbReference type="Proteomes" id="UP000008743">
    <property type="component" value="Unassembled WGS sequence"/>
</dbReference>
<dbReference type="Pfam" id="PF04127">
    <property type="entry name" value="DFP"/>
    <property type="match status" value="1"/>
</dbReference>
<evidence type="ECO:0000313" key="4">
    <source>
        <dbReference type="Proteomes" id="UP000008743"/>
    </source>
</evidence>
<dbReference type="InterPro" id="IPR007085">
    <property type="entry name" value="DNA/pantothenate-metab_flavo_C"/>
</dbReference>